<reference evidence="2" key="1">
    <citation type="submission" date="2018-05" db="EMBL/GenBank/DDBJ databases">
        <authorList>
            <person name="Lanie J.A."/>
            <person name="Ng W.-L."/>
            <person name="Kazmierczak K.M."/>
            <person name="Andrzejewski T.M."/>
            <person name="Davidsen T.M."/>
            <person name="Wayne K.J."/>
            <person name="Tettelin H."/>
            <person name="Glass J.I."/>
            <person name="Rusch D."/>
            <person name="Podicherti R."/>
            <person name="Tsui H.-C.T."/>
            <person name="Winkler M.E."/>
        </authorList>
    </citation>
    <scope>NUCLEOTIDE SEQUENCE</scope>
</reference>
<sequence>MCPDGYQDSDSNGCSCSNSSRSTGAPRWDSDFLAMEVEQQTG</sequence>
<accession>A0A382QWI9</accession>
<gene>
    <name evidence="2" type="ORF">METZ01_LOCUS342713</name>
</gene>
<feature type="non-terminal residue" evidence="2">
    <location>
        <position position="42"/>
    </location>
</feature>
<evidence type="ECO:0000256" key="1">
    <source>
        <dbReference type="SAM" id="MobiDB-lite"/>
    </source>
</evidence>
<proteinExistence type="predicted"/>
<name>A0A382QWI9_9ZZZZ</name>
<protein>
    <submittedName>
        <fullName evidence="2">Uncharacterized protein</fullName>
    </submittedName>
</protein>
<feature type="region of interest" description="Disordered" evidence="1">
    <location>
        <begin position="1"/>
        <end position="30"/>
    </location>
</feature>
<dbReference type="EMBL" id="UINC01117436">
    <property type="protein sequence ID" value="SVC89859.1"/>
    <property type="molecule type" value="Genomic_DNA"/>
</dbReference>
<organism evidence="2">
    <name type="scientific">marine metagenome</name>
    <dbReference type="NCBI Taxonomy" id="408172"/>
    <lineage>
        <taxon>unclassified sequences</taxon>
        <taxon>metagenomes</taxon>
        <taxon>ecological metagenomes</taxon>
    </lineage>
</organism>
<evidence type="ECO:0000313" key="2">
    <source>
        <dbReference type="EMBL" id="SVC89859.1"/>
    </source>
</evidence>
<feature type="compositionally biased region" description="Low complexity" evidence="1">
    <location>
        <begin position="8"/>
        <end position="22"/>
    </location>
</feature>
<dbReference type="AlphaFoldDB" id="A0A382QWI9"/>